<name>A0ABD5PW68_9EURY</name>
<evidence type="ECO:0000256" key="2">
    <source>
        <dbReference type="SAM" id="Phobius"/>
    </source>
</evidence>
<evidence type="ECO:0000256" key="1">
    <source>
        <dbReference type="SAM" id="MobiDB-lite"/>
    </source>
</evidence>
<evidence type="ECO:0000259" key="3">
    <source>
        <dbReference type="Pfam" id="PF24035"/>
    </source>
</evidence>
<feature type="domain" description="DUF7344" evidence="3">
    <location>
        <begin position="27"/>
        <end position="105"/>
    </location>
</feature>
<protein>
    <submittedName>
        <fullName evidence="4">ArsR family transcriptional regulator</fullName>
    </submittedName>
</protein>
<gene>
    <name evidence="4" type="ORF">ACFO9K_00575</name>
</gene>
<dbReference type="Pfam" id="PF24035">
    <property type="entry name" value="DUF7344"/>
    <property type="match status" value="1"/>
</dbReference>
<accession>A0ABD5PW68</accession>
<comment type="caution">
    <text evidence="4">The sequence shown here is derived from an EMBL/GenBank/DDBJ whole genome shotgun (WGS) entry which is preliminary data.</text>
</comment>
<dbReference type="Proteomes" id="UP001595945">
    <property type="component" value="Unassembled WGS sequence"/>
</dbReference>
<dbReference type="GeneID" id="73046214"/>
<reference evidence="4 5" key="1">
    <citation type="journal article" date="2019" name="Int. J. Syst. Evol. Microbiol.">
        <title>The Global Catalogue of Microorganisms (GCM) 10K type strain sequencing project: providing services to taxonomists for standard genome sequencing and annotation.</title>
        <authorList>
            <consortium name="The Broad Institute Genomics Platform"/>
            <consortium name="The Broad Institute Genome Sequencing Center for Infectious Disease"/>
            <person name="Wu L."/>
            <person name="Ma J."/>
        </authorList>
    </citation>
    <scope>NUCLEOTIDE SEQUENCE [LARGE SCALE GENOMIC DNA]</scope>
    <source>
        <strain evidence="4 5">XZYJ18</strain>
    </source>
</reference>
<dbReference type="EMBL" id="JBHSHT010000001">
    <property type="protein sequence ID" value="MFC4822746.1"/>
    <property type="molecule type" value="Genomic_DNA"/>
</dbReference>
<sequence length="193" mass="21368">MANATTGTAAPDVGGETPPSPSREVMFDLLGNSRRRRVLRHLLDEREITLTDLSARIAAWENDTSVPDLSSRQRKQVYSSLYQTHIPRLSEHGIVAYDADDRIVRLTGDADRLRRFLDVDGPERGHFSYQWSRYFLWTAVVGSAAIAGNWLGTTPATHLGTGELYGLLTVTFMMLSVSFVMAVEGQKLLGVGD</sequence>
<proteinExistence type="predicted"/>
<keyword evidence="2" id="KW-0472">Membrane</keyword>
<feature type="transmembrane region" description="Helical" evidence="2">
    <location>
        <begin position="134"/>
        <end position="152"/>
    </location>
</feature>
<dbReference type="RefSeq" id="WP_254267733.1">
    <property type="nucleotide sequence ID" value="NZ_CP100400.1"/>
</dbReference>
<organism evidence="4 5">
    <name type="scientific">Halorussus aquaticus</name>
    <dbReference type="NCBI Taxonomy" id="2953748"/>
    <lineage>
        <taxon>Archaea</taxon>
        <taxon>Methanobacteriati</taxon>
        <taxon>Methanobacteriota</taxon>
        <taxon>Stenosarchaea group</taxon>
        <taxon>Halobacteria</taxon>
        <taxon>Halobacteriales</taxon>
        <taxon>Haladaptataceae</taxon>
        <taxon>Halorussus</taxon>
    </lineage>
</organism>
<dbReference type="InterPro" id="IPR036388">
    <property type="entry name" value="WH-like_DNA-bd_sf"/>
</dbReference>
<feature type="transmembrane region" description="Helical" evidence="2">
    <location>
        <begin position="164"/>
        <end position="183"/>
    </location>
</feature>
<evidence type="ECO:0000313" key="5">
    <source>
        <dbReference type="Proteomes" id="UP001595945"/>
    </source>
</evidence>
<dbReference type="Gene3D" id="1.10.10.10">
    <property type="entry name" value="Winged helix-like DNA-binding domain superfamily/Winged helix DNA-binding domain"/>
    <property type="match status" value="1"/>
</dbReference>
<feature type="region of interest" description="Disordered" evidence="1">
    <location>
        <begin position="1"/>
        <end position="22"/>
    </location>
</feature>
<dbReference type="InterPro" id="IPR055768">
    <property type="entry name" value="DUF7344"/>
</dbReference>
<keyword evidence="2" id="KW-0812">Transmembrane</keyword>
<keyword evidence="2" id="KW-1133">Transmembrane helix</keyword>
<dbReference type="AlphaFoldDB" id="A0ABD5PW68"/>
<evidence type="ECO:0000313" key="4">
    <source>
        <dbReference type="EMBL" id="MFC4822746.1"/>
    </source>
</evidence>
<keyword evidence="5" id="KW-1185">Reference proteome</keyword>